<evidence type="ECO:0000313" key="1">
    <source>
        <dbReference type="EMBL" id="TRO78839.1"/>
    </source>
</evidence>
<dbReference type="OrthoDB" id="5297245at2"/>
<sequence length="82" mass="9331">MKADYDFSNAKRGAVVPQPGKTRITIYLDDSVIEEFRARAEFAGKGYQTMINDALKEYLAKDTDTLEEMLRKVIREELGRAA</sequence>
<name>A0A550J6I4_9BACT</name>
<proteinExistence type="predicted"/>
<dbReference type="Proteomes" id="UP000317155">
    <property type="component" value="Unassembled WGS sequence"/>
</dbReference>
<accession>A0A550J6I4</accession>
<organism evidence="1 2">
    <name type="scientific">Trichloromonas acetexigens</name>
    <dbReference type="NCBI Taxonomy" id="38815"/>
    <lineage>
        <taxon>Bacteria</taxon>
        <taxon>Pseudomonadati</taxon>
        <taxon>Thermodesulfobacteriota</taxon>
        <taxon>Desulfuromonadia</taxon>
        <taxon>Desulfuromonadales</taxon>
        <taxon>Trichloromonadaceae</taxon>
        <taxon>Trichloromonas</taxon>
    </lineage>
</organism>
<keyword evidence="2" id="KW-1185">Reference proteome</keyword>
<dbReference type="RefSeq" id="WP_092054565.1">
    <property type="nucleotide sequence ID" value="NZ_FOJJ01000006.1"/>
</dbReference>
<comment type="caution">
    <text evidence="1">The sequence shown here is derived from an EMBL/GenBank/DDBJ whole genome shotgun (WGS) entry which is preliminary data.</text>
</comment>
<dbReference type="EMBL" id="VJVV01000014">
    <property type="protein sequence ID" value="TRO78839.1"/>
    <property type="molecule type" value="Genomic_DNA"/>
</dbReference>
<dbReference type="InterPro" id="IPR025528">
    <property type="entry name" value="BrnA_antitoxin"/>
</dbReference>
<dbReference type="Pfam" id="PF14384">
    <property type="entry name" value="BrnA_antitoxin"/>
    <property type="match status" value="1"/>
</dbReference>
<reference evidence="1 2" key="1">
    <citation type="submission" date="2019-07" db="EMBL/GenBank/DDBJ databases">
        <title>Insights of Desulfuromonas acetexigens electromicrobiology.</title>
        <authorList>
            <person name="Katuri K."/>
            <person name="Sapireddy V."/>
            <person name="Shaw D.R."/>
            <person name="Saikaly P."/>
        </authorList>
    </citation>
    <scope>NUCLEOTIDE SEQUENCE [LARGE SCALE GENOMIC DNA]</scope>
    <source>
        <strain evidence="1 2">2873</strain>
    </source>
</reference>
<protein>
    <submittedName>
        <fullName evidence="1">BrnA antitoxin family protein</fullName>
    </submittedName>
</protein>
<dbReference type="AlphaFoldDB" id="A0A550J6I4"/>
<gene>
    <name evidence="1" type="ORF">FL622_15340</name>
</gene>
<evidence type="ECO:0000313" key="2">
    <source>
        <dbReference type="Proteomes" id="UP000317155"/>
    </source>
</evidence>